<dbReference type="AlphaFoldDB" id="A0AAF0J783"/>
<reference evidence="1" key="1">
    <citation type="submission" date="2023-03" db="EMBL/GenBank/DDBJ databases">
        <title>Mating type loci evolution in Malassezia.</title>
        <authorList>
            <person name="Coelho M.A."/>
        </authorList>
    </citation>
    <scope>NUCLEOTIDE SEQUENCE</scope>
    <source>
        <strain evidence="1">CBS 11721</strain>
    </source>
</reference>
<evidence type="ECO:0000313" key="2">
    <source>
        <dbReference type="Proteomes" id="UP001219933"/>
    </source>
</evidence>
<accession>A0AAF0J783</accession>
<sequence length="83" mass="8882">MAVALVPMMLGIAQSVKKQVLDKPRQEIPLDLDTYTPADEPPPSKLEGTLISTSTAVGRTLRRYSLPRRAGAIANAAVRAVTP</sequence>
<organism evidence="1 2">
    <name type="scientific">Malassezia cuniculi</name>
    <dbReference type="NCBI Taxonomy" id="948313"/>
    <lineage>
        <taxon>Eukaryota</taxon>
        <taxon>Fungi</taxon>
        <taxon>Dikarya</taxon>
        <taxon>Basidiomycota</taxon>
        <taxon>Ustilaginomycotina</taxon>
        <taxon>Malasseziomycetes</taxon>
        <taxon>Malasseziales</taxon>
        <taxon>Malasseziaceae</taxon>
        <taxon>Malassezia</taxon>
    </lineage>
</organism>
<dbReference type="EMBL" id="CP119880">
    <property type="protein sequence ID" value="WFD36342.1"/>
    <property type="molecule type" value="Genomic_DNA"/>
</dbReference>
<evidence type="ECO:0000313" key="1">
    <source>
        <dbReference type="EMBL" id="WFD36342.1"/>
    </source>
</evidence>
<gene>
    <name evidence="1" type="ORF">MCUN1_003221</name>
</gene>
<proteinExistence type="predicted"/>
<dbReference type="Proteomes" id="UP001219933">
    <property type="component" value="Chromosome 4"/>
</dbReference>
<protein>
    <submittedName>
        <fullName evidence="1">Uncharacterized protein</fullName>
    </submittedName>
</protein>
<keyword evidence="2" id="KW-1185">Reference proteome</keyword>
<name>A0AAF0J783_9BASI</name>